<evidence type="ECO:0000313" key="1">
    <source>
        <dbReference type="EMBL" id="KAJ5352444.1"/>
    </source>
</evidence>
<dbReference type="InterPro" id="IPR032675">
    <property type="entry name" value="LRR_dom_sf"/>
</dbReference>
<dbReference type="EMBL" id="JAPZBQ010000001">
    <property type="protein sequence ID" value="KAJ5352444.1"/>
    <property type="molecule type" value="Genomic_DNA"/>
</dbReference>
<evidence type="ECO:0000313" key="2">
    <source>
        <dbReference type="Proteomes" id="UP001147695"/>
    </source>
</evidence>
<dbReference type="SUPFAM" id="SSF52047">
    <property type="entry name" value="RNI-like"/>
    <property type="match status" value="1"/>
</dbReference>
<organism evidence="1 2">
    <name type="scientific">Penicillium brevicompactum</name>
    <dbReference type="NCBI Taxonomy" id="5074"/>
    <lineage>
        <taxon>Eukaryota</taxon>
        <taxon>Fungi</taxon>
        <taxon>Dikarya</taxon>
        <taxon>Ascomycota</taxon>
        <taxon>Pezizomycotina</taxon>
        <taxon>Eurotiomycetes</taxon>
        <taxon>Eurotiomycetidae</taxon>
        <taxon>Eurotiales</taxon>
        <taxon>Aspergillaceae</taxon>
        <taxon>Penicillium</taxon>
    </lineage>
</organism>
<proteinExistence type="predicted"/>
<sequence length="541" mass="61695">MVTDPHPAARKGFLEHDMNSCYSTYGRGLRLNRLIRIEKTPNWAPVVSLIASLNRLDQFDLVTADDFSAELTDAFWRYHPNCRLNLLSNQKVGPSPFFRNAASVSKSVNRLSEFRMDTLQLPGLHTLTTTISINYMQSVGHQQLWEMIPFLFISPGLKHLCLNPTDGVHQYRVDLLKGTWQNLVDKVKPKAVSQLESITIPNIRPEAITLSKLAAAGDLSQLRSLDIGWVREPEKLVNVADLLPNLKRLFLDIDRRARDPVILKLDNADSVAGILAFHPLEYLYIRGLHDVETLDRIIQRHGSSLKGLALAPSEVCLFLRLNPSKLLEMVNLCPNLEELRLQIKRSAGNQTECEMYKALGTFPNLQRLFLDLNFDARPRAPRMGTSSEIDGDLDLRQTFINAAMDETLALQIWGMIKDKSTRLKEVRILPYGYKSLNQEEGYLLKCFARSYLLTGYNVDNPGVPVVEQIAKRAREIQRIQRAREIQQAKHYGWPEPPPDDDIPLSGRVVSILQSIWPQVLEQTFRSEWWDCWTSLPLQPDT</sequence>
<reference evidence="1" key="2">
    <citation type="journal article" date="2023" name="IMA Fungus">
        <title>Comparative genomic study of the Penicillium genus elucidates a diverse pangenome and 15 lateral gene transfer events.</title>
        <authorList>
            <person name="Petersen C."/>
            <person name="Sorensen T."/>
            <person name="Nielsen M.R."/>
            <person name="Sondergaard T.E."/>
            <person name="Sorensen J.L."/>
            <person name="Fitzpatrick D.A."/>
            <person name="Frisvad J.C."/>
            <person name="Nielsen K.L."/>
        </authorList>
    </citation>
    <scope>NUCLEOTIDE SEQUENCE</scope>
    <source>
        <strain evidence="1">IBT 35673</strain>
    </source>
</reference>
<dbReference type="AlphaFoldDB" id="A0A9W9R581"/>
<accession>A0A9W9R581</accession>
<name>A0A9W9R581_PENBR</name>
<protein>
    <submittedName>
        <fullName evidence="1">Uncharacterized protein</fullName>
    </submittedName>
</protein>
<gene>
    <name evidence="1" type="ORF">N7452_001418</name>
</gene>
<dbReference type="Gene3D" id="3.80.10.10">
    <property type="entry name" value="Ribonuclease Inhibitor"/>
    <property type="match status" value="1"/>
</dbReference>
<comment type="caution">
    <text evidence="1">The sequence shown here is derived from an EMBL/GenBank/DDBJ whole genome shotgun (WGS) entry which is preliminary data.</text>
</comment>
<dbReference type="Proteomes" id="UP001147695">
    <property type="component" value="Unassembled WGS sequence"/>
</dbReference>
<reference evidence="1" key="1">
    <citation type="submission" date="2022-12" db="EMBL/GenBank/DDBJ databases">
        <authorList>
            <person name="Petersen C."/>
        </authorList>
    </citation>
    <scope>NUCLEOTIDE SEQUENCE</scope>
    <source>
        <strain evidence="1">IBT 35673</strain>
    </source>
</reference>